<dbReference type="Proteomes" id="UP000241362">
    <property type="component" value="Unassembled WGS sequence"/>
</dbReference>
<dbReference type="SUPFAM" id="SSF63411">
    <property type="entry name" value="LuxS/MPP-like metallohydrolase"/>
    <property type="match status" value="2"/>
</dbReference>
<reference evidence="4 5" key="1">
    <citation type="submission" date="2018-03" db="EMBL/GenBank/DDBJ databases">
        <title>Rhodobacter blasticus.</title>
        <authorList>
            <person name="Meyer T.E."/>
            <person name="Miller S."/>
            <person name="Lodha T."/>
            <person name="Gandham S."/>
            <person name="Chintalapati S."/>
            <person name="Chintalapati V.R."/>
        </authorList>
    </citation>
    <scope>NUCLEOTIDE SEQUENCE [LARGE SCALE GENOMIC DNA]</scope>
    <source>
        <strain evidence="4 5">DSM 2131</strain>
    </source>
</reference>
<dbReference type="PANTHER" id="PTHR11851:SF224">
    <property type="entry name" value="PROCESSING PROTEASE"/>
    <property type="match status" value="1"/>
</dbReference>
<feature type="signal peptide" evidence="1">
    <location>
        <begin position="1"/>
        <end position="22"/>
    </location>
</feature>
<sequence>MMLRPVLAALSLVLTLALPARAEVAIQEVKTPGGLTAWLVEDHGLPFVSLELQFRGGTSLDAPGKRGAVYLMTGLIEEGTGDMDSRAFAEARDGLAASFLFDSGADTLSVSARMLTENRDAATDLLRQALTAPRFDQDAIDRVREQVLSGLRSDAMDPNAIAPRIFDRLAFGDHPYGTPGKGTPETVAALTRDDLVAAHKATLARDRVVIGAAGDITAVELAALLDKLLGGLPETGAPLPPQAPWTLKPGVTVEDFPSPQSVVFFGQGGIRRDDPDFFAAFILNEVLGGGRFSARLMTEVREKRGLTYGIGTYLVPMDLAEMLMGQFSASNEKVAEAMEVVRAEWARIATEGITADELAATKTYLTGSYPLRFSGNGPIANILVGMQMDDLPIDYVNTRNAKIEAVTLEDANRVAARLFQPQALHFVVVGQPAGVTTAP</sequence>
<dbReference type="AlphaFoldDB" id="A0A2T4J9I4"/>
<comment type="caution">
    <text evidence="4">The sequence shown here is derived from an EMBL/GenBank/DDBJ whole genome shotgun (WGS) entry which is preliminary data.</text>
</comment>
<keyword evidence="1" id="KW-0732">Signal</keyword>
<feature type="domain" description="Peptidase M16 C-terminal" evidence="3">
    <location>
        <begin position="190"/>
        <end position="363"/>
    </location>
</feature>
<evidence type="ECO:0000313" key="5">
    <source>
        <dbReference type="Proteomes" id="UP000241362"/>
    </source>
</evidence>
<keyword evidence="5" id="KW-1185">Reference proteome</keyword>
<dbReference type="InterPro" id="IPR050361">
    <property type="entry name" value="MPP/UQCRC_Complex"/>
</dbReference>
<evidence type="ECO:0000259" key="2">
    <source>
        <dbReference type="Pfam" id="PF00675"/>
    </source>
</evidence>
<gene>
    <name evidence="4" type="ORF">C5F44_09295</name>
</gene>
<evidence type="ECO:0000313" key="4">
    <source>
        <dbReference type="EMBL" id="PTE14559.1"/>
    </source>
</evidence>
<dbReference type="InterPro" id="IPR011249">
    <property type="entry name" value="Metalloenz_LuxS/M16"/>
</dbReference>
<evidence type="ECO:0000259" key="3">
    <source>
        <dbReference type="Pfam" id="PF05193"/>
    </source>
</evidence>
<dbReference type="RefSeq" id="WP_107673249.1">
    <property type="nucleotide sequence ID" value="NZ_PZKE01000007.1"/>
</dbReference>
<dbReference type="Pfam" id="PF05193">
    <property type="entry name" value="Peptidase_M16_C"/>
    <property type="match status" value="1"/>
</dbReference>
<dbReference type="GO" id="GO:0046872">
    <property type="term" value="F:metal ion binding"/>
    <property type="evidence" value="ECO:0007669"/>
    <property type="project" value="InterPro"/>
</dbReference>
<feature type="domain" description="Peptidase M16 N-terminal" evidence="2">
    <location>
        <begin position="41"/>
        <end position="151"/>
    </location>
</feature>
<name>A0A2T4J9I4_FUSBL</name>
<dbReference type="EMBL" id="PZKE01000007">
    <property type="protein sequence ID" value="PTE14559.1"/>
    <property type="molecule type" value="Genomic_DNA"/>
</dbReference>
<feature type="chain" id="PRO_5015470147" evidence="1">
    <location>
        <begin position="23"/>
        <end position="439"/>
    </location>
</feature>
<organism evidence="4 5">
    <name type="scientific">Fuscovulum blasticum DSM 2131</name>
    <dbReference type="NCBI Taxonomy" id="1188250"/>
    <lineage>
        <taxon>Bacteria</taxon>
        <taxon>Pseudomonadati</taxon>
        <taxon>Pseudomonadota</taxon>
        <taxon>Alphaproteobacteria</taxon>
        <taxon>Rhodobacterales</taxon>
        <taxon>Paracoccaceae</taxon>
        <taxon>Pseudogemmobacter</taxon>
    </lineage>
</organism>
<dbReference type="Gene3D" id="3.30.830.10">
    <property type="entry name" value="Metalloenzyme, LuxS/M16 peptidase-like"/>
    <property type="match status" value="2"/>
</dbReference>
<dbReference type="PANTHER" id="PTHR11851">
    <property type="entry name" value="METALLOPROTEASE"/>
    <property type="match status" value="1"/>
</dbReference>
<dbReference type="InterPro" id="IPR011765">
    <property type="entry name" value="Pept_M16_N"/>
</dbReference>
<dbReference type="Pfam" id="PF00675">
    <property type="entry name" value="Peptidase_M16"/>
    <property type="match status" value="1"/>
</dbReference>
<accession>A0A2T4J9I4</accession>
<proteinExistence type="predicted"/>
<protein>
    <submittedName>
        <fullName evidence="4">Peptidase M16</fullName>
    </submittedName>
</protein>
<evidence type="ECO:0000256" key="1">
    <source>
        <dbReference type="SAM" id="SignalP"/>
    </source>
</evidence>
<dbReference type="InterPro" id="IPR007863">
    <property type="entry name" value="Peptidase_M16_C"/>
</dbReference>